<evidence type="ECO:0000313" key="3">
    <source>
        <dbReference type="EMBL" id="RSH89193.1"/>
    </source>
</evidence>
<keyword evidence="4" id="KW-1185">Reference proteome</keyword>
<dbReference type="CDD" id="cd12148">
    <property type="entry name" value="fungal_TF_MHR"/>
    <property type="match status" value="1"/>
</dbReference>
<feature type="compositionally biased region" description="Low complexity" evidence="2">
    <location>
        <begin position="251"/>
        <end position="271"/>
    </location>
</feature>
<feature type="compositionally biased region" description="Pro residues" evidence="2">
    <location>
        <begin position="102"/>
        <end position="112"/>
    </location>
</feature>
<protein>
    <recommendedName>
        <fullName evidence="5">Transcription factor domain-containing protein</fullName>
    </recommendedName>
</protein>
<feature type="region of interest" description="Disordered" evidence="2">
    <location>
        <begin position="101"/>
        <end position="216"/>
    </location>
</feature>
<gene>
    <name evidence="3" type="ORF">EHS25_002305</name>
</gene>
<feature type="compositionally biased region" description="Polar residues" evidence="2">
    <location>
        <begin position="202"/>
        <end position="213"/>
    </location>
</feature>
<evidence type="ECO:0000313" key="4">
    <source>
        <dbReference type="Proteomes" id="UP000279259"/>
    </source>
</evidence>
<dbReference type="OrthoDB" id="271595at2759"/>
<proteinExistence type="predicted"/>
<feature type="compositionally biased region" description="Polar residues" evidence="2">
    <location>
        <begin position="275"/>
        <end position="285"/>
    </location>
</feature>
<comment type="caution">
    <text evidence="3">The sequence shown here is derived from an EMBL/GenBank/DDBJ whole genome shotgun (WGS) entry which is preliminary data.</text>
</comment>
<feature type="region of interest" description="Disordered" evidence="2">
    <location>
        <begin position="228"/>
        <end position="297"/>
    </location>
</feature>
<dbReference type="PANTHER" id="PTHR31668:SF30">
    <property type="entry name" value="ZN(II)2CYS6 TRANSCRIPTION FACTOR (EUROFUNG)"/>
    <property type="match status" value="1"/>
</dbReference>
<feature type="compositionally biased region" description="Low complexity" evidence="2">
    <location>
        <begin position="150"/>
        <end position="167"/>
    </location>
</feature>
<dbReference type="Proteomes" id="UP000279259">
    <property type="component" value="Unassembled WGS sequence"/>
</dbReference>
<name>A0A427YDQ8_9TREE</name>
<feature type="region of interest" description="Disordered" evidence="2">
    <location>
        <begin position="1"/>
        <end position="24"/>
    </location>
</feature>
<sequence length="836" mass="89240">MSVLVPSPTPYPAPTPTPVSTSAPACGVGVIRLARMNEARSSAAPYDKEEKGEKGEKRAAESKVEQQPVKRACDQCHSRKVKASRHGDWSTDVSVLCTYLNPPKPRGAPPKPRPPRRSLAAEPSSEAGPSQPFPLAVPPYDPGNISSYIPPVTGLPSSSSVSTSGPGQFANLPTSLPLDNSQSSSSLDEFLAWDFDPIPGPSTGSTQPESQISPEEWAEALDIVSSWDQNQSSGGDEAGSSGWVDGGNVSTIPTGPMAPTTTTSTGMDPIPGKSASLSNPAVANTSSSSSSWLDTLGQKSPGSSAALLAAPLPSLGTSGAMLSRPPLSVQSFTQESNDVLPRLLAWQGNPPPSTFSSASSFSFLSGLGRSPHPSTSSVGFAPPDEICPLLTLTLDSLIRPQLNVFFERVYPMIPVFARDEVLLRLNSTGLRDRDFIAMILSMTALSLVHPLNASEELQRVTRARQATMLLDEACRLSARWDYGCAASTESVLTSYLMFGTLFELGHASGARMRLRESISMGEAMRLDDPEAYAGLDSNEARRRMRMYWILAVTERAYALQRSGHVVFEGSIHTSHHRGTLLGSSSSTEEDPTSALLRHLAHIFSFVDQDVIACWNGRCDRLTCRTLTAARAVDVLSRLKGSPAEVFGGENELRGLSESQKADLLVTWQWIRSRIWRLAAQHGLTKEGADEALSADYVVDVANTTVAICRRLSHDAMEAHGAGFVEKIVDIANMISSLIRSAFTSQTTSGQSGHAGGVLPTPPLSAEKLAHWVGLLQSLHYFASGHRARNIQQMERLAGEVASSMGRLRLLGNEEWRGNGAGAETGMGMGVVLGTGG</sequence>
<feature type="region of interest" description="Disordered" evidence="2">
    <location>
        <begin position="37"/>
        <end position="87"/>
    </location>
</feature>
<dbReference type="InterPro" id="IPR050797">
    <property type="entry name" value="Carb_Metab_Trans_Reg"/>
</dbReference>
<keyword evidence="1" id="KW-0539">Nucleus</keyword>
<evidence type="ECO:0000256" key="1">
    <source>
        <dbReference type="ARBA" id="ARBA00023242"/>
    </source>
</evidence>
<evidence type="ECO:0000256" key="2">
    <source>
        <dbReference type="SAM" id="MobiDB-lite"/>
    </source>
</evidence>
<evidence type="ECO:0008006" key="5">
    <source>
        <dbReference type="Google" id="ProtNLM"/>
    </source>
</evidence>
<organism evidence="3 4">
    <name type="scientific">Saitozyma podzolica</name>
    <dbReference type="NCBI Taxonomy" id="1890683"/>
    <lineage>
        <taxon>Eukaryota</taxon>
        <taxon>Fungi</taxon>
        <taxon>Dikarya</taxon>
        <taxon>Basidiomycota</taxon>
        <taxon>Agaricomycotina</taxon>
        <taxon>Tremellomycetes</taxon>
        <taxon>Tremellales</taxon>
        <taxon>Trimorphomycetaceae</taxon>
        <taxon>Saitozyma</taxon>
    </lineage>
</organism>
<dbReference type="PANTHER" id="PTHR31668">
    <property type="entry name" value="GLUCOSE TRANSPORT TRANSCRIPTION REGULATOR RGT1-RELATED-RELATED"/>
    <property type="match status" value="1"/>
</dbReference>
<reference evidence="3 4" key="1">
    <citation type="submission" date="2018-11" db="EMBL/GenBank/DDBJ databases">
        <title>Genome sequence of Saitozyma podzolica DSM 27192.</title>
        <authorList>
            <person name="Aliyu H."/>
            <person name="Gorte O."/>
            <person name="Ochsenreither K."/>
        </authorList>
    </citation>
    <scope>NUCLEOTIDE SEQUENCE [LARGE SCALE GENOMIC DNA]</scope>
    <source>
        <strain evidence="3 4">DSM 27192</strain>
    </source>
</reference>
<dbReference type="STRING" id="1890683.A0A427YDQ8"/>
<feature type="compositionally biased region" description="Pro residues" evidence="2">
    <location>
        <begin position="131"/>
        <end position="141"/>
    </location>
</feature>
<accession>A0A427YDQ8</accession>
<feature type="compositionally biased region" description="Basic and acidic residues" evidence="2">
    <location>
        <begin position="46"/>
        <end position="64"/>
    </location>
</feature>
<feature type="compositionally biased region" description="Low complexity" evidence="2">
    <location>
        <begin position="175"/>
        <end position="187"/>
    </location>
</feature>
<dbReference type="EMBL" id="RSCD01000014">
    <property type="protein sequence ID" value="RSH89193.1"/>
    <property type="molecule type" value="Genomic_DNA"/>
</dbReference>
<dbReference type="AlphaFoldDB" id="A0A427YDQ8"/>
<feature type="compositionally biased region" description="Pro residues" evidence="2">
    <location>
        <begin position="7"/>
        <end position="17"/>
    </location>
</feature>